<gene>
    <name evidence="1" type="ordered locus">NFA_39320</name>
</gene>
<dbReference type="EMBL" id="AP006618">
    <property type="protein sequence ID" value="BAD58780.1"/>
    <property type="molecule type" value="Genomic_DNA"/>
</dbReference>
<accession>Q5YSR1</accession>
<dbReference type="AlphaFoldDB" id="Q5YSR1"/>
<dbReference type="STRING" id="247156.NFA_39320"/>
<dbReference type="Proteomes" id="UP000006820">
    <property type="component" value="Chromosome"/>
</dbReference>
<protein>
    <submittedName>
        <fullName evidence="1">Uncharacterized protein</fullName>
    </submittedName>
</protein>
<evidence type="ECO:0000313" key="2">
    <source>
        <dbReference type="Proteomes" id="UP000006820"/>
    </source>
</evidence>
<evidence type="ECO:0000313" key="1">
    <source>
        <dbReference type="EMBL" id="BAD58780.1"/>
    </source>
</evidence>
<keyword evidence="2" id="KW-1185">Reference proteome</keyword>
<dbReference type="RefSeq" id="WP_011210465.1">
    <property type="nucleotide sequence ID" value="NC_006361.1"/>
</dbReference>
<name>Q5YSR1_NOCFA</name>
<proteinExistence type="predicted"/>
<dbReference type="KEGG" id="nfa:NFA_39320"/>
<sequence length="83" mass="9440">MSFADDVIEFQTRGPAPRLCKVGAWVAELDDHGRRAFDAYLSSGRPVSQLWRIAVRWGCDAAETRFRVHCRRECCCYSSQEAA</sequence>
<organism evidence="1 2">
    <name type="scientific">Nocardia farcinica (strain IFM 10152)</name>
    <dbReference type="NCBI Taxonomy" id="247156"/>
    <lineage>
        <taxon>Bacteria</taxon>
        <taxon>Bacillati</taxon>
        <taxon>Actinomycetota</taxon>
        <taxon>Actinomycetes</taxon>
        <taxon>Mycobacteriales</taxon>
        <taxon>Nocardiaceae</taxon>
        <taxon>Nocardia</taxon>
    </lineage>
</organism>
<dbReference type="OrthoDB" id="4563267at2"/>
<dbReference type="GeneID" id="61136730"/>
<dbReference type="HOGENOM" id="CLU_2539182_0_0_11"/>
<reference evidence="1 2" key="1">
    <citation type="journal article" date="2004" name="Proc. Natl. Acad. Sci. U.S.A.">
        <title>The complete genomic sequence of Nocardia farcinica IFM 10152.</title>
        <authorList>
            <person name="Ishikawa J."/>
            <person name="Yamashita A."/>
            <person name="Mikami Y."/>
            <person name="Hoshino Y."/>
            <person name="Kurita H."/>
            <person name="Hotta K."/>
            <person name="Shiba T."/>
            <person name="Hattori M."/>
        </authorList>
    </citation>
    <scope>NUCLEOTIDE SEQUENCE [LARGE SCALE GENOMIC DNA]</scope>
    <source>
        <strain evidence="1 2">IFM 10152</strain>
    </source>
</reference>